<dbReference type="Pfam" id="PF12796">
    <property type="entry name" value="Ank_2"/>
    <property type="match status" value="2"/>
</dbReference>
<dbReference type="PRINTS" id="PR01415">
    <property type="entry name" value="ANKYRIN"/>
</dbReference>
<dbReference type="EMBL" id="JAODUP010000330">
    <property type="protein sequence ID" value="KAK2152389.1"/>
    <property type="molecule type" value="Genomic_DNA"/>
</dbReference>
<keyword evidence="6" id="KW-1185">Reference proteome</keyword>
<gene>
    <name evidence="5" type="ORF">LSH36_330g08038</name>
</gene>
<organism evidence="5 6">
    <name type="scientific">Paralvinella palmiformis</name>
    <dbReference type="NCBI Taxonomy" id="53620"/>
    <lineage>
        <taxon>Eukaryota</taxon>
        <taxon>Metazoa</taxon>
        <taxon>Spiralia</taxon>
        <taxon>Lophotrochozoa</taxon>
        <taxon>Annelida</taxon>
        <taxon>Polychaeta</taxon>
        <taxon>Sedentaria</taxon>
        <taxon>Canalipalpata</taxon>
        <taxon>Terebellida</taxon>
        <taxon>Terebelliformia</taxon>
        <taxon>Alvinellidae</taxon>
        <taxon>Paralvinella</taxon>
    </lineage>
</organism>
<protein>
    <submittedName>
        <fullName evidence="5">Uncharacterized protein</fullName>
    </submittedName>
</protein>
<feature type="repeat" description="ANK" evidence="3">
    <location>
        <begin position="126"/>
        <end position="158"/>
    </location>
</feature>
<dbReference type="AlphaFoldDB" id="A0AAD9JFT8"/>
<feature type="repeat" description="ANK" evidence="3">
    <location>
        <begin position="160"/>
        <end position="185"/>
    </location>
</feature>
<dbReference type="PROSITE" id="PS50088">
    <property type="entry name" value="ANK_REPEAT"/>
    <property type="match status" value="5"/>
</dbReference>
<proteinExistence type="predicted"/>
<dbReference type="PROSITE" id="PS50297">
    <property type="entry name" value="ANK_REP_REGION"/>
    <property type="match status" value="5"/>
</dbReference>
<dbReference type="InterPro" id="IPR002110">
    <property type="entry name" value="Ankyrin_rpt"/>
</dbReference>
<evidence type="ECO:0000313" key="5">
    <source>
        <dbReference type="EMBL" id="KAK2152389.1"/>
    </source>
</evidence>
<keyword evidence="2 3" id="KW-0040">ANK repeat</keyword>
<name>A0AAD9JFT8_9ANNE</name>
<dbReference type="Pfam" id="PF13637">
    <property type="entry name" value="Ank_4"/>
    <property type="match status" value="1"/>
</dbReference>
<feature type="compositionally biased region" description="Acidic residues" evidence="4">
    <location>
        <begin position="397"/>
        <end position="407"/>
    </location>
</feature>
<feature type="compositionally biased region" description="Polar residues" evidence="4">
    <location>
        <begin position="463"/>
        <end position="481"/>
    </location>
</feature>
<evidence type="ECO:0000256" key="2">
    <source>
        <dbReference type="ARBA" id="ARBA00023043"/>
    </source>
</evidence>
<keyword evidence="1" id="KW-0677">Repeat</keyword>
<dbReference type="PANTHER" id="PTHR24171:SF8">
    <property type="entry name" value="BRCA1-ASSOCIATED RING DOMAIN PROTEIN 1"/>
    <property type="match status" value="1"/>
</dbReference>
<evidence type="ECO:0000256" key="3">
    <source>
        <dbReference type="PROSITE-ProRule" id="PRU00023"/>
    </source>
</evidence>
<dbReference type="InterPro" id="IPR036770">
    <property type="entry name" value="Ankyrin_rpt-contain_sf"/>
</dbReference>
<dbReference type="PANTHER" id="PTHR24171">
    <property type="entry name" value="ANKYRIN REPEAT DOMAIN-CONTAINING PROTEIN 39-RELATED"/>
    <property type="match status" value="1"/>
</dbReference>
<evidence type="ECO:0000256" key="1">
    <source>
        <dbReference type="ARBA" id="ARBA00022737"/>
    </source>
</evidence>
<comment type="caution">
    <text evidence="5">The sequence shown here is derived from an EMBL/GenBank/DDBJ whole genome shotgun (WGS) entry which is preliminary data.</text>
</comment>
<dbReference type="Gene3D" id="1.25.40.20">
    <property type="entry name" value="Ankyrin repeat-containing domain"/>
    <property type="match status" value="2"/>
</dbReference>
<feature type="repeat" description="ANK" evidence="3">
    <location>
        <begin position="195"/>
        <end position="216"/>
    </location>
</feature>
<dbReference type="Proteomes" id="UP001208570">
    <property type="component" value="Unassembled WGS sequence"/>
</dbReference>
<evidence type="ECO:0000313" key="6">
    <source>
        <dbReference type="Proteomes" id="UP001208570"/>
    </source>
</evidence>
<accession>A0AAD9JFT8</accession>
<feature type="repeat" description="ANK" evidence="3">
    <location>
        <begin position="231"/>
        <end position="263"/>
    </location>
</feature>
<feature type="repeat" description="ANK" evidence="3">
    <location>
        <begin position="264"/>
        <end position="296"/>
    </location>
</feature>
<feature type="region of interest" description="Disordered" evidence="4">
    <location>
        <begin position="386"/>
        <end position="408"/>
    </location>
</feature>
<dbReference type="SMART" id="SM00248">
    <property type="entry name" value="ANK"/>
    <property type="match status" value="6"/>
</dbReference>
<dbReference type="SUPFAM" id="SSF48403">
    <property type="entry name" value="Ankyrin repeat"/>
    <property type="match status" value="1"/>
</dbReference>
<sequence>MVATLAQPRCQDYQADISDMEALKLRLTRAVSGDSSSSAVSAKTRGRRSALTGFQFRKSNLAKSLLAAAGAGNASKVRELLEAASTDQPDIEDTDKSVKVACERGHLDVLATLIRFGAAINSLADGQSAPLHIAVRHGYISLMMLLIGNGANVRIQTRFERRSPLHIAAMKGHQEAARVLLEAEARPEPDVVDIYGTTPLHLATGMGHSGVVETLLTWAPTSADVNAYDKEGWTALHLAAQRGDAVMAQLLLNHHAQVDCQNKYGRTPLHWATIERHADVVELLLQNGASPILKDLHDKCSLDYADDAAIRRMLDARPVPVGPGARQNVRSTIGGFMKMAVRQSFISRLSSPIPNDGSWTESIVALKHRTVAASGGRDDLDAIAEETCSRNSSGTAGDDDDDPEEEFSATKGSLFKALFGRSKSSDQKAKFDNDSDLDTQSMSTVLLGGLFDRELSTDSNLSFSEDAASSSVTSRCQSPDNYINDKHHRPPNNNNDDDVNNGCNDILEGAQLAQAQFQTLISKIERHQAAIEAIARSVSANVDKAVTGKRPLSDENVKGMAQMMRKIDDLMFDFREDVDQQAILVKETMKAFLANIEPRLTPHDVLPIGIYHGFFHSLVSYLADRPHGHMFLVQKLSGISEEKRSDMLQVLPSSPSAKLFSCGQAVYFALENTPPCYKHTPLLALLTLIIKCDFEEDATRTILQEFISITNPNFYVRNFHRNVGLEFRFHTDIDPLVFQDCRLSHDNVS</sequence>
<evidence type="ECO:0000256" key="4">
    <source>
        <dbReference type="SAM" id="MobiDB-lite"/>
    </source>
</evidence>
<reference evidence="5" key="1">
    <citation type="journal article" date="2023" name="Mol. Biol. Evol.">
        <title>Third-Generation Sequencing Reveals the Adaptive Role of the Epigenome in Three Deep-Sea Polychaetes.</title>
        <authorList>
            <person name="Perez M."/>
            <person name="Aroh O."/>
            <person name="Sun Y."/>
            <person name="Lan Y."/>
            <person name="Juniper S.K."/>
            <person name="Young C.R."/>
            <person name="Angers B."/>
            <person name="Qian P.Y."/>
        </authorList>
    </citation>
    <scope>NUCLEOTIDE SEQUENCE</scope>
    <source>
        <strain evidence="5">P08H-3</strain>
    </source>
</reference>
<feature type="region of interest" description="Disordered" evidence="4">
    <location>
        <begin position="463"/>
        <end position="501"/>
    </location>
</feature>